<dbReference type="EMBL" id="VCPC01000002">
    <property type="protein sequence ID" value="TMV13162.1"/>
    <property type="molecule type" value="Genomic_DNA"/>
</dbReference>
<dbReference type="PANTHER" id="PTHR30126:SF2">
    <property type="entry name" value="HTH-TYPE TRANSCRIPTIONAL REGULATOR YJIE"/>
    <property type="match status" value="1"/>
</dbReference>
<protein>
    <submittedName>
        <fullName evidence="6">LysR family transcriptional regulator</fullName>
    </submittedName>
</protein>
<feature type="domain" description="HTH lysR-type" evidence="5">
    <location>
        <begin position="1"/>
        <end position="58"/>
    </location>
</feature>
<evidence type="ECO:0000256" key="2">
    <source>
        <dbReference type="ARBA" id="ARBA00023015"/>
    </source>
</evidence>
<evidence type="ECO:0000259" key="5">
    <source>
        <dbReference type="PROSITE" id="PS50931"/>
    </source>
</evidence>
<dbReference type="InterPro" id="IPR036388">
    <property type="entry name" value="WH-like_DNA-bd_sf"/>
</dbReference>
<dbReference type="PROSITE" id="PS50931">
    <property type="entry name" value="HTH_LYSR"/>
    <property type="match status" value="1"/>
</dbReference>
<dbReference type="Pfam" id="PF00126">
    <property type="entry name" value="HTH_1"/>
    <property type="match status" value="1"/>
</dbReference>
<accession>A0ABY2XBN6</accession>
<dbReference type="RefSeq" id="WP_138863718.1">
    <property type="nucleotide sequence ID" value="NZ_VCPC01000002.1"/>
</dbReference>
<dbReference type="Pfam" id="PF03466">
    <property type="entry name" value="LysR_substrate"/>
    <property type="match status" value="1"/>
</dbReference>
<dbReference type="Gene3D" id="1.10.10.10">
    <property type="entry name" value="Winged helix-like DNA-binding domain superfamily/Winged helix DNA-binding domain"/>
    <property type="match status" value="1"/>
</dbReference>
<proteinExistence type="inferred from homology"/>
<evidence type="ECO:0000256" key="4">
    <source>
        <dbReference type="ARBA" id="ARBA00023163"/>
    </source>
</evidence>
<dbReference type="Proteomes" id="UP001191082">
    <property type="component" value="Unassembled WGS sequence"/>
</dbReference>
<gene>
    <name evidence="6" type="ORF">FGK64_10375</name>
</gene>
<evidence type="ECO:0000256" key="1">
    <source>
        <dbReference type="ARBA" id="ARBA00009437"/>
    </source>
</evidence>
<reference evidence="6 7" key="1">
    <citation type="submission" date="2019-05" db="EMBL/GenBank/DDBJ databases">
        <title>Marivita sp. nov. isolated from sea sediment.</title>
        <authorList>
            <person name="Kim W."/>
        </authorList>
    </citation>
    <scope>NUCLEOTIDE SEQUENCE [LARGE SCALE GENOMIC DNA]</scope>
    <source>
        <strain evidence="6 7">CAU 1492</strain>
    </source>
</reference>
<keyword evidence="2" id="KW-0805">Transcription regulation</keyword>
<dbReference type="SUPFAM" id="SSF53850">
    <property type="entry name" value="Periplasmic binding protein-like II"/>
    <property type="match status" value="1"/>
</dbReference>
<evidence type="ECO:0000313" key="6">
    <source>
        <dbReference type="EMBL" id="TMV13162.1"/>
    </source>
</evidence>
<dbReference type="InterPro" id="IPR036390">
    <property type="entry name" value="WH_DNA-bd_sf"/>
</dbReference>
<evidence type="ECO:0000313" key="7">
    <source>
        <dbReference type="Proteomes" id="UP001191082"/>
    </source>
</evidence>
<comment type="caution">
    <text evidence="6">The sequence shown here is derived from an EMBL/GenBank/DDBJ whole genome shotgun (WGS) entry which is preliminary data.</text>
</comment>
<dbReference type="Gene3D" id="3.40.190.10">
    <property type="entry name" value="Periplasmic binding protein-like II"/>
    <property type="match status" value="2"/>
</dbReference>
<dbReference type="PANTHER" id="PTHR30126">
    <property type="entry name" value="HTH-TYPE TRANSCRIPTIONAL REGULATOR"/>
    <property type="match status" value="1"/>
</dbReference>
<organism evidence="6 7">
    <name type="scientific">Arenibacterium halophilum</name>
    <dbReference type="NCBI Taxonomy" id="2583821"/>
    <lineage>
        <taxon>Bacteria</taxon>
        <taxon>Pseudomonadati</taxon>
        <taxon>Pseudomonadota</taxon>
        <taxon>Alphaproteobacteria</taxon>
        <taxon>Rhodobacterales</taxon>
        <taxon>Paracoccaceae</taxon>
        <taxon>Arenibacterium</taxon>
    </lineage>
</organism>
<dbReference type="PRINTS" id="PR00039">
    <property type="entry name" value="HTHLYSR"/>
</dbReference>
<evidence type="ECO:0000256" key="3">
    <source>
        <dbReference type="ARBA" id="ARBA00023125"/>
    </source>
</evidence>
<sequence length="314" mass="35014">MDTNWFEDLATLAETGHFSQAAAQNNISQSAFSRRIRALEDWVGAPLVDRSRHPVRLTLAGQQMLEAGQHALSRIESERASIREALAKPDKYIVNFAAQHSIGWRFYPAWLQALELEFGPIISRLRADDLPNCVEDLNHELVDFVISFESGHAAGVERNPDITSLKIGSDQLVPVCKAHPDGSPQFEIDDTNAGPIPFLKFDESAPIRKHIEPILAERGICQRLDLVYQSSLAGALRLRARDGLGVAWLPLSLVQPDIDSGLLAWAGQSCWAIDVDICLHRLERNTTAVVTEMWRYLEHRQHQPLIIPPTALSA</sequence>
<keyword evidence="4" id="KW-0804">Transcription</keyword>
<keyword evidence="7" id="KW-1185">Reference proteome</keyword>
<comment type="similarity">
    <text evidence="1">Belongs to the LysR transcriptional regulatory family.</text>
</comment>
<keyword evidence="3" id="KW-0238">DNA-binding</keyword>
<dbReference type="SUPFAM" id="SSF46785">
    <property type="entry name" value="Winged helix' DNA-binding domain"/>
    <property type="match status" value="1"/>
</dbReference>
<name>A0ABY2XBN6_9RHOB</name>
<dbReference type="InterPro" id="IPR005119">
    <property type="entry name" value="LysR_subst-bd"/>
</dbReference>
<dbReference type="InterPro" id="IPR000847">
    <property type="entry name" value="LysR_HTH_N"/>
</dbReference>